<dbReference type="InterPro" id="IPR023606">
    <property type="entry name" value="CoA-Trfase_III_dom_1_sf"/>
</dbReference>
<dbReference type="SUPFAM" id="SSF89796">
    <property type="entry name" value="CoA-transferase family III (CaiB/BaiF)"/>
    <property type="match status" value="1"/>
</dbReference>
<dbReference type="InterPro" id="IPR044855">
    <property type="entry name" value="CoA-Trfase_III_dom3_sf"/>
</dbReference>
<accession>A0A1H5RKQ1</accession>
<proteinExistence type="predicted"/>
<dbReference type="OrthoDB" id="9797653at2"/>
<dbReference type="InterPro" id="IPR050483">
    <property type="entry name" value="CoA-transferase_III_domain"/>
</dbReference>
<dbReference type="Pfam" id="PF02515">
    <property type="entry name" value="CoA_transf_3"/>
    <property type="match status" value="1"/>
</dbReference>
<gene>
    <name evidence="2" type="ORF">SAMN05421837_11838</name>
</gene>
<dbReference type="InterPro" id="IPR003673">
    <property type="entry name" value="CoA-Trfase_fam_III"/>
</dbReference>
<sequence>MSRALAGIRVIELCEVMQGPLAGQTLGDLGADVVKIERGPRGDMMRALDRHAADRGLTSAYFVALNRNKRSVSLDLKAAAGMKILHRLLARADVLVHNYRPAAVRRLGLSYANLADRYPRLVYASASGFGDHGPLAHKPGQDMLAQTVSGLARAVGDARLDSYLNPTAQVDYASGAGLVQGILAALFERERSGRGQQVSVNLLDTALAMQMMEAAAQTRHGTELNWVSQWYGGTFETADGVVTVLGLFRDNAVGLLCTALEVDDLSARPDLATPELQARNREVANAVLAPVVARLSTEEALARFESVDLLCAPQLSLADALRQPQVVANDLLVEVGVAGEKPARVVGYPIRLSRSPGEVRREVPALGQDTRDVLTELGLGAGEIDALDAEGAIRLPATKPPVTAHHCVSGYPE</sequence>
<dbReference type="Proteomes" id="UP000198878">
    <property type="component" value="Unassembled WGS sequence"/>
</dbReference>
<protein>
    <submittedName>
        <fullName evidence="2">Crotonobetainyl-CoA:carnitine CoA-transferase CaiB</fullName>
    </submittedName>
</protein>
<dbReference type="PANTHER" id="PTHR48207">
    <property type="entry name" value="SUCCINATE--HYDROXYMETHYLGLUTARATE COA-TRANSFERASE"/>
    <property type="match status" value="1"/>
</dbReference>
<evidence type="ECO:0000313" key="2">
    <source>
        <dbReference type="EMBL" id="SEF38087.1"/>
    </source>
</evidence>
<evidence type="ECO:0000313" key="3">
    <source>
        <dbReference type="Proteomes" id="UP000198878"/>
    </source>
</evidence>
<dbReference type="GO" id="GO:0008410">
    <property type="term" value="F:CoA-transferase activity"/>
    <property type="evidence" value="ECO:0007669"/>
    <property type="project" value="TreeGrafter"/>
</dbReference>
<reference evidence="3" key="1">
    <citation type="submission" date="2016-10" db="EMBL/GenBank/DDBJ databases">
        <authorList>
            <person name="Varghese N."/>
            <person name="Submissions S."/>
        </authorList>
    </citation>
    <scope>NUCLEOTIDE SEQUENCE [LARGE SCALE GENOMIC DNA]</scope>
    <source>
        <strain evidence="3">DSM 44654</strain>
    </source>
</reference>
<keyword evidence="3" id="KW-1185">Reference proteome</keyword>
<organism evidence="2 3">
    <name type="scientific">Amycolatopsis pretoriensis</name>
    <dbReference type="NCBI Taxonomy" id="218821"/>
    <lineage>
        <taxon>Bacteria</taxon>
        <taxon>Bacillati</taxon>
        <taxon>Actinomycetota</taxon>
        <taxon>Actinomycetes</taxon>
        <taxon>Pseudonocardiales</taxon>
        <taxon>Pseudonocardiaceae</taxon>
        <taxon>Amycolatopsis</taxon>
    </lineage>
</organism>
<dbReference type="PANTHER" id="PTHR48207:SF4">
    <property type="entry name" value="BLL6097 PROTEIN"/>
    <property type="match status" value="1"/>
</dbReference>
<dbReference type="Gene3D" id="3.40.50.10540">
    <property type="entry name" value="Crotonobetainyl-coa:carnitine coa-transferase, domain 1"/>
    <property type="match status" value="1"/>
</dbReference>
<name>A0A1H5RKQ1_9PSEU</name>
<dbReference type="STRING" id="218821.SAMN05421837_11838"/>
<dbReference type="RefSeq" id="WP_086672121.1">
    <property type="nucleotide sequence ID" value="NZ_FNUJ01000018.1"/>
</dbReference>
<dbReference type="EMBL" id="FNUJ01000018">
    <property type="protein sequence ID" value="SEF38087.1"/>
    <property type="molecule type" value="Genomic_DNA"/>
</dbReference>
<dbReference type="AlphaFoldDB" id="A0A1H5RKQ1"/>
<keyword evidence="1 2" id="KW-0808">Transferase</keyword>
<dbReference type="Gene3D" id="3.30.1540.10">
    <property type="entry name" value="formyl-coa transferase, domain 3"/>
    <property type="match status" value="1"/>
</dbReference>
<evidence type="ECO:0000256" key="1">
    <source>
        <dbReference type="ARBA" id="ARBA00022679"/>
    </source>
</evidence>